<protein>
    <submittedName>
        <fullName evidence="2">F-box domain-containing protein</fullName>
    </submittedName>
</protein>
<dbReference type="Proteomes" id="UP000492821">
    <property type="component" value="Unassembled WGS sequence"/>
</dbReference>
<keyword evidence="1" id="KW-1185">Reference proteome</keyword>
<reference evidence="2" key="2">
    <citation type="submission" date="2020-10" db="UniProtKB">
        <authorList>
            <consortium name="WormBaseParasite"/>
        </authorList>
    </citation>
    <scope>IDENTIFICATION</scope>
</reference>
<organism evidence="1 2">
    <name type="scientific">Panagrellus redivivus</name>
    <name type="common">Microworm</name>
    <dbReference type="NCBI Taxonomy" id="6233"/>
    <lineage>
        <taxon>Eukaryota</taxon>
        <taxon>Metazoa</taxon>
        <taxon>Ecdysozoa</taxon>
        <taxon>Nematoda</taxon>
        <taxon>Chromadorea</taxon>
        <taxon>Rhabditida</taxon>
        <taxon>Tylenchina</taxon>
        <taxon>Panagrolaimomorpha</taxon>
        <taxon>Panagrolaimoidea</taxon>
        <taxon>Panagrolaimidae</taxon>
        <taxon>Panagrellus</taxon>
    </lineage>
</organism>
<name>A0A7E4ZW72_PANRE</name>
<proteinExistence type="predicted"/>
<evidence type="ECO:0000313" key="1">
    <source>
        <dbReference type="Proteomes" id="UP000492821"/>
    </source>
</evidence>
<sequence>MGVSLLEFADTILGEVILLQEKFKAVYTLLQGQLEGHNLPFEDFPYEFRSRLVALLPPRDCVSFKLAGKTATNYVKTRGQFSAFLLVVRNSSSYKNLKTQCFKNLDYDITSTSFFLKSDNWYVKNGLYLNLNSVEKFDHAVEIISGSYHSLQLDGPYTWKQALHFMNLSKQMRDVMLHDGMLLEVEDFDDFFEAIVQYCKHQERATLIIILCPDLTEAFAPQFKEYVENRTTFTVMFWDGNTIVYRRLSSF</sequence>
<reference evidence="1" key="1">
    <citation type="journal article" date="2013" name="Genetics">
        <title>The draft genome and transcriptome of Panagrellus redivivus are shaped by the harsh demands of a free-living lifestyle.</title>
        <authorList>
            <person name="Srinivasan J."/>
            <person name="Dillman A.R."/>
            <person name="Macchietto M.G."/>
            <person name="Heikkinen L."/>
            <person name="Lakso M."/>
            <person name="Fracchia K.M."/>
            <person name="Antoshechkin I."/>
            <person name="Mortazavi A."/>
            <person name="Wong G."/>
            <person name="Sternberg P.W."/>
        </authorList>
    </citation>
    <scope>NUCLEOTIDE SEQUENCE [LARGE SCALE GENOMIC DNA]</scope>
    <source>
        <strain evidence="1">MT8872</strain>
    </source>
</reference>
<accession>A0A7E4ZW72</accession>
<evidence type="ECO:0000313" key="2">
    <source>
        <dbReference type="WBParaSite" id="Pan_g21001.t1"/>
    </source>
</evidence>
<dbReference type="WBParaSite" id="Pan_g21001.t1">
    <property type="protein sequence ID" value="Pan_g21001.t1"/>
    <property type="gene ID" value="Pan_g21001"/>
</dbReference>
<dbReference type="AlphaFoldDB" id="A0A7E4ZW72"/>